<dbReference type="AlphaFoldDB" id="B4W3X2"/>
<name>B4W3X2_9CYAN</name>
<dbReference type="EMBL" id="DS989876">
    <property type="protein sequence ID" value="EDX71095.1"/>
    <property type="molecule type" value="Genomic_DNA"/>
</dbReference>
<organism evidence="1 2">
    <name type="scientific">Coleofasciculus chthonoplastes PCC 7420</name>
    <dbReference type="NCBI Taxonomy" id="118168"/>
    <lineage>
        <taxon>Bacteria</taxon>
        <taxon>Bacillati</taxon>
        <taxon>Cyanobacteriota</taxon>
        <taxon>Cyanophyceae</taxon>
        <taxon>Coleofasciculales</taxon>
        <taxon>Coleofasciculaceae</taxon>
        <taxon>Coleofasciculus</taxon>
    </lineage>
</organism>
<evidence type="ECO:0000313" key="2">
    <source>
        <dbReference type="Proteomes" id="UP000003835"/>
    </source>
</evidence>
<dbReference type="HOGENOM" id="CLU_2859973_0_0_3"/>
<sequence length="64" mass="6872">MERPLDDFNGKKSDGSLRLGSGFISSGVSRNQKKSVFRPLSFVIRSLCVEECLHSIGAGLVTSG</sequence>
<dbReference type="STRING" id="118168.MC7420_4282"/>
<evidence type="ECO:0000313" key="1">
    <source>
        <dbReference type="EMBL" id="EDX71095.1"/>
    </source>
</evidence>
<accession>B4W3X2</accession>
<protein>
    <submittedName>
        <fullName evidence="1">Uncharacterized protein</fullName>
    </submittedName>
</protein>
<gene>
    <name evidence="1" type="ORF">MC7420_4282</name>
</gene>
<dbReference type="Proteomes" id="UP000003835">
    <property type="component" value="Unassembled WGS sequence"/>
</dbReference>
<keyword evidence="2" id="KW-1185">Reference proteome</keyword>
<reference evidence="1 2" key="1">
    <citation type="submission" date="2008-07" db="EMBL/GenBank/DDBJ databases">
        <authorList>
            <person name="Tandeau de Marsac N."/>
            <person name="Ferriera S."/>
            <person name="Johnson J."/>
            <person name="Kravitz S."/>
            <person name="Beeson K."/>
            <person name="Sutton G."/>
            <person name="Rogers Y.-H."/>
            <person name="Friedman R."/>
            <person name="Frazier M."/>
            <person name="Venter J.C."/>
        </authorList>
    </citation>
    <scope>NUCLEOTIDE SEQUENCE [LARGE SCALE GENOMIC DNA]</scope>
    <source>
        <strain evidence="1 2">PCC 7420</strain>
    </source>
</reference>
<proteinExistence type="predicted"/>